<comment type="caution">
    <text evidence="7">Lacks conserved residue(s) required for the propagation of feature annotation.</text>
</comment>
<feature type="binding site" evidence="7">
    <location>
        <position position="319"/>
    </location>
    <ligand>
        <name>3-phosphoshikimate</name>
        <dbReference type="ChEBI" id="CHEBI:145989"/>
    </ligand>
</feature>
<organism evidence="9 10">
    <name type="scientific">Thermanaerothrix solaris</name>
    <dbReference type="NCBI Taxonomy" id="3058434"/>
    <lineage>
        <taxon>Bacteria</taxon>
        <taxon>Bacillati</taxon>
        <taxon>Chloroflexota</taxon>
        <taxon>Anaerolineae</taxon>
        <taxon>Anaerolineales</taxon>
        <taxon>Anaerolineaceae</taxon>
        <taxon>Thermanaerothrix</taxon>
    </lineage>
</organism>
<comment type="subcellular location">
    <subcellularLocation>
        <location evidence="7">Cytoplasm</location>
    </subcellularLocation>
</comment>
<evidence type="ECO:0000256" key="7">
    <source>
        <dbReference type="HAMAP-Rule" id="MF_00210"/>
    </source>
</evidence>
<gene>
    <name evidence="7 9" type="primary">aroA</name>
    <name evidence="9" type="ORF">QYE77_01960</name>
</gene>
<evidence type="ECO:0000313" key="10">
    <source>
        <dbReference type="Proteomes" id="UP001254165"/>
    </source>
</evidence>
<evidence type="ECO:0000256" key="6">
    <source>
        <dbReference type="ARBA" id="ARBA00044633"/>
    </source>
</evidence>
<dbReference type="PIRSF" id="PIRSF000505">
    <property type="entry name" value="EPSPS"/>
    <property type="match status" value="1"/>
</dbReference>
<dbReference type="InterPro" id="IPR036968">
    <property type="entry name" value="Enolpyruvate_Tfrase_sf"/>
</dbReference>
<feature type="active site" description="Proton acceptor" evidence="7">
    <location>
        <position position="319"/>
    </location>
</feature>
<keyword evidence="5 7" id="KW-0057">Aromatic amino acid biosynthesis</keyword>
<dbReference type="InterPro" id="IPR001986">
    <property type="entry name" value="Enolpyruvate_Tfrase_dom"/>
</dbReference>
<feature type="binding site" evidence="7">
    <location>
        <position position="350"/>
    </location>
    <ligand>
        <name>phosphoenolpyruvate</name>
        <dbReference type="ChEBI" id="CHEBI:58702"/>
    </ligand>
</feature>
<reference evidence="9 10" key="1">
    <citation type="submission" date="2023-07" db="EMBL/GenBank/DDBJ databases">
        <title>Novel species of Thermanaerothrix with wide hydrolytic capabilities.</title>
        <authorList>
            <person name="Zayulina K.S."/>
            <person name="Podosokorskaya O.A."/>
            <person name="Elcheninov A.G."/>
        </authorList>
    </citation>
    <scope>NUCLEOTIDE SEQUENCE [LARGE SCALE GENOMIC DNA]</scope>
    <source>
        <strain evidence="9 10">4228-RoL</strain>
    </source>
</reference>
<evidence type="ECO:0000256" key="2">
    <source>
        <dbReference type="ARBA" id="ARBA00009948"/>
    </source>
</evidence>
<comment type="caution">
    <text evidence="9">The sequence shown here is derived from an EMBL/GenBank/DDBJ whole genome shotgun (WGS) entry which is preliminary data.</text>
</comment>
<keyword evidence="10" id="KW-1185">Reference proteome</keyword>
<proteinExistence type="inferred from homology"/>
<evidence type="ECO:0000256" key="1">
    <source>
        <dbReference type="ARBA" id="ARBA00004811"/>
    </source>
</evidence>
<dbReference type="PROSITE" id="PS00885">
    <property type="entry name" value="EPSP_SYNTHASE_2"/>
    <property type="match status" value="1"/>
</dbReference>
<accession>A0ABU3NJI1</accession>
<evidence type="ECO:0000256" key="5">
    <source>
        <dbReference type="ARBA" id="ARBA00023141"/>
    </source>
</evidence>
<dbReference type="InterPro" id="IPR023193">
    <property type="entry name" value="EPSP_synthase_CS"/>
</dbReference>
<dbReference type="SUPFAM" id="SSF55205">
    <property type="entry name" value="EPT/RTPC-like"/>
    <property type="match status" value="1"/>
</dbReference>
<feature type="binding site" evidence="7">
    <location>
        <position position="123"/>
    </location>
    <ligand>
        <name>phosphoenolpyruvate</name>
        <dbReference type="ChEBI" id="CHEBI:58702"/>
    </ligand>
</feature>
<dbReference type="Pfam" id="PF00275">
    <property type="entry name" value="EPSP_synthase"/>
    <property type="match status" value="1"/>
</dbReference>
<protein>
    <recommendedName>
        <fullName evidence="7">3-phosphoshikimate 1-carboxyvinyltransferase</fullName>
        <ecNumber evidence="7">2.5.1.19</ecNumber>
    </recommendedName>
    <alternativeName>
        <fullName evidence="7">5-enolpyruvylshikimate-3-phosphate synthase</fullName>
        <shortName evidence="7">EPSP synthase</shortName>
        <shortName evidence="7">EPSPS</shortName>
    </alternativeName>
</protein>
<feature type="binding site" evidence="7">
    <location>
        <position position="27"/>
    </location>
    <ligand>
        <name>3-phosphoshikimate</name>
        <dbReference type="ChEBI" id="CHEBI:145989"/>
    </ligand>
</feature>
<keyword evidence="4 7" id="KW-0808">Transferase</keyword>
<dbReference type="CDD" id="cd01556">
    <property type="entry name" value="EPSP_synthase"/>
    <property type="match status" value="1"/>
</dbReference>
<evidence type="ECO:0000259" key="8">
    <source>
        <dbReference type="Pfam" id="PF00275"/>
    </source>
</evidence>
<keyword evidence="3 7" id="KW-0028">Amino-acid biosynthesis</keyword>
<feature type="binding site" evidence="7">
    <location>
        <position position="95"/>
    </location>
    <ligand>
        <name>phosphoenolpyruvate</name>
        <dbReference type="ChEBI" id="CHEBI:58702"/>
    </ligand>
</feature>
<feature type="binding site" evidence="7">
    <location>
        <position position="346"/>
    </location>
    <ligand>
        <name>3-phosphoshikimate</name>
        <dbReference type="ChEBI" id="CHEBI:145989"/>
    </ligand>
</feature>
<feature type="binding site" evidence="7">
    <location>
        <position position="168"/>
    </location>
    <ligand>
        <name>phosphoenolpyruvate</name>
        <dbReference type="ChEBI" id="CHEBI:58702"/>
    </ligand>
</feature>
<comment type="catalytic activity">
    <reaction evidence="6">
        <text>3-phosphoshikimate + phosphoenolpyruvate = 5-O-(1-carboxyvinyl)-3-phosphoshikimate + phosphate</text>
        <dbReference type="Rhea" id="RHEA:21256"/>
        <dbReference type="ChEBI" id="CHEBI:43474"/>
        <dbReference type="ChEBI" id="CHEBI:57701"/>
        <dbReference type="ChEBI" id="CHEBI:58702"/>
        <dbReference type="ChEBI" id="CHEBI:145989"/>
        <dbReference type="EC" id="2.5.1.19"/>
    </reaction>
    <physiologicalReaction direction="left-to-right" evidence="6">
        <dbReference type="Rhea" id="RHEA:21257"/>
    </physiologicalReaction>
</comment>
<feature type="binding site" evidence="7">
    <location>
        <position position="23"/>
    </location>
    <ligand>
        <name>3-phosphoshikimate</name>
        <dbReference type="ChEBI" id="CHEBI:145989"/>
    </ligand>
</feature>
<feature type="binding site" evidence="7">
    <location>
        <position position="166"/>
    </location>
    <ligand>
        <name>3-phosphoshikimate</name>
        <dbReference type="ChEBI" id="CHEBI:145989"/>
    </ligand>
</feature>
<dbReference type="EC" id="2.5.1.19" evidence="7"/>
<evidence type="ECO:0000313" key="9">
    <source>
        <dbReference type="EMBL" id="MDT8897014.1"/>
    </source>
</evidence>
<dbReference type="HAMAP" id="MF_00210">
    <property type="entry name" value="EPSP_synth"/>
    <property type="match status" value="1"/>
</dbReference>
<feature type="binding site" evidence="7">
    <location>
        <position position="22"/>
    </location>
    <ligand>
        <name>3-phosphoshikimate</name>
        <dbReference type="ChEBI" id="CHEBI:145989"/>
    </ligand>
</feature>
<dbReference type="PANTHER" id="PTHR21090:SF5">
    <property type="entry name" value="PENTAFUNCTIONAL AROM POLYPEPTIDE"/>
    <property type="match status" value="1"/>
</dbReference>
<comment type="pathway">
    <text evidence="1 7">Metabolic intermediate biosynthesis; chorismate biosynthesis; chorismate from D-erythrose 4-phosphate and phosphoenolpyruvate: step 6/7.</text>
</comment>
<name>A0ABU3NJI1_9CHLR</name>
<comment type="function">
    <text evidence="7">Catalyzes the transfer of the enolpyruvyl moiety of phosphoenolpyruvate (PEP) to the 5-hydroxyl of shikimate-3-phosphate (S3P) to produce enolpyruvyl shikimate-3-phosphate and inorganic phosphate.</text>
</comment>
<feature type="binding site" evidence="7">
    <location>
        <position position="392"/>
    </location>
    <ligand>
        <name>phosphoenolpyruvate</name>
        <dbReference type="ChEBI" id="CHEBI:58702"/>
    </ligand>
</feature>
<dbReference type="InterPro" id="IPR013792">
    <property type="entry name" value="RNA3'P_cycl/enolpyr_Trfase_a/b"/>
</dbReference>
<dbReference type="Gene3D" id="3.65.10.10">
    <property type="entry name" value="Enolpyruvate transferase domain"/>
    <property type="match status" value="2"/>
</dbReference>
<dbReference type="RefSeq" id="WP_315623664.1">
    <property type="nucleotide sequence ID" value="NZ_JAUHMF010000001.1"/>
</dbReference>
<comment type="subunit">
    <text evidence="7">Monomer.</text>
</comment>
<dbReference type="NCBIfam" id="TIGR01356">
    <property type="entry name" value="aroA"/>
    <property type="match status" value="1"/>
</dbReference>
<dbReference type="Proteomes" id="UP001254165">
    <property type="component" value="Unassembled WGS sequence"/>
</dbReference>
<comment type="similarity">
    <text evidence="2 7">Belongs to the EPSP synthase family.</text>
</comment>
<sequence>MSPVRVFQCSRLEGTVYLPGDKSISHRALLLGAIAQGTTTVSNFLPSGDCLATAGALRDLGIEVVLPDSHTAIVHGRGLRGFRCPEKPVNCVRSGTTMRLLTGLLAAQPFESTLTGEEQLLRRPMERVASPLRQMGAHICTMNGYAPIIITGQNLRGACLALDVPSAQVKSAILLAGIYADSPATLLEAAPTRDHTERMLGAMGVNIDIRESKGIREITLIPPTHPLLPLEIKVPGDFSSAAFILAAALLAPQSRVRIKDVGINPTRIGFLDVLYQMGADIRIAGERIMANEPVADLEVQTSELEAVEIKGDLVVRMIDEFPILAVLATQARGRTIVRDASELRVKETDRIATVVKELKRLGARIEERPDGFEIWGPSQLRGIPVSSHGDHRLAMSLFVAGLVAQGETVIDDLDCAADSFPGFLTVMQSLGAHYVQY</sequence>
<dbReference type="GO" id="GO:0003866">
    <property type="term" value="F:3-phosphoshikimate 1-carboxyvinyltransferase activity"/>
    <property type="evidence" value="ECO:0007669"/>
    <property type="project" value="UniProtKB-EC"/>
</dbReference>
<dbReference type="PANTHER" id="PTHR21090">
    <property type="entry name" value="AROM/DEHYDROQUINATE SYNTHASE"/>
    <property type="match status" value="1"/>
</dbReference>
<keyword evidence="7" id="KW-0963">Cytoplasm</keyword>
<evidence type="ECO:0000256" key="3">
    <source>
        <dbReference type="ARBA" id="ARBA00022605"/>
    </source>
</evidence>
<feature type="binding site" evidence="7">
    <location>
        <position position="168"/>
    </location>
    <ligand>
        <name>3-phosphoshikimate</name>
        <dbReference type="ChEBI" id="CHEBI:145989"/>
    </ligand>
</feature>
<evidence type="ECO:0000256" key="4">
    <source>
        <dbReference type="ARBA" id="ARBA00022679"/>
    </source>
</evidence>
<dbReference type="InterPro" id="IPR006264">
    <property type="entry name" value="EPSP_synthase"/>
</dbReference>
<feature type="binding site" evidence="7">
    <location>
        <position position="22"/>
    </location>
    <ligand>
        <name>phosphoenolpyruvate</name>
        <dbReference type="ChEBI" id="CHEBI:58702"/>
    </ligand>
</feature>
<dbReference type="EMBL" id="JAUHMF010000001">
    <property type="protein sequence ID" value="MDT8897014.1"/>
    <property type="molecule type" value="Genomic_DNA"/>
</dbReference>
<feature type="domain" description="Enolpyruvate transferase" evidence="8">
    <location>
        <begin position="9"/>
        <end position="426"/>
    </location>
</feature>